<dbReference type="Pfam" id="PF00266">
    <property type="entry name" value="Aminotran_5"/>
    <property type="match status" value="1"/>
</dbReference>
<accession>A0A1F5NUU4</accession>
<comment type="similarity">
    <text evidence="2">Belongs to the class-V pyridoxal-phosphate-dependent aminotransferase family. NifS/IscS subfamily.</text>
</comment>
<evidence type="ECO:0000256" key="7">
    <source>
        <dbReference type="ARBA" id="ARBA00023004"/>
    </source>
</evidence>
<proteinExistence type="inferred from homology"/>
<keyword evidence="5" id="KW-0479">Metal-binding</keyword>
<evidence type="ECO:0000256" key="10">
    <source>
        <dbReference type="RuleBase" id="RU004504"/>
    </source>
</evidence>
<gene>
    <name evidence="12" type="ORF">A2720_01095</name>
</gene>
<dbReference type="Proteomes" id="UP000178892">
    <property type="component" value="Unassembled WGS sequence"/>
</dbReference>
<dbReference type="GO" id="GO:0046872">
    <property type="term" value="F:metal ion binding"/>
    <property type="evidence" value="ECO:0007669"/>
    <property type="project" value="UniProtKB-KW"/>
</dbReference>
<evidence type="ECO:0000256" key="2">
    <source>
        <dbReference type="ARBA" id="ARBA00006490"/>
    </source>
</evidence>
<organism evidence="12 13">
    <name type="scientific">Candidatus Doudnabacteria bacterium RIFCSPHIGHO2_01_FULL_46_24</name>
    <dbReference type="NCBI Taxonomy" id="1817825"/>
    <lineage>
        <taxon>Bacteria</taxon>
        <taxon>Candidatus Doudnaibacteriota</taxon>
    </lineage>
</organism>
<sequence length="393" mass="42865">MNRIYLDYAATTPLDPAVSKTIRDFELKYLGNPSSVHREGQQARAEIDFARAAIAKFLNAKPQEIIFTSGATEANNHAIKGVVSRALFDWGMRPHIITTELEHHSVYNVVKEMEKRGVVEATFIKPSSDGLISADQVIKEIKNNTVLISVIFVSNEIGSVLPIREIGKQLSSINSHLSTNRKVFFHVDAVQAAKFYNLNVEKLGCDLMTITAHKLYGPKGVGALYMRTGLKIDNLMSGGAQEYAMRPGTQNTAGIIGFAKAVKLLGGLEEREALGKKIGELRNQLRNSIESIPGVEMNGPMGDCRSPDNLSVTVRDIDQDSLITALDLAGIAASTGSACVSGSSEPSHVIQALGKITDSQSATVRFTLGKFTTEKEIKQILKIFPEIVNRLRK</sequence>
<feature type="domain" description="Aminotransferase class V" evidence="11">
    <location>
        <begin position="4"/>
        <end position="379"/>
    </location>
</feature>
<evidence type="ECO:0000256" key="1">
    <source>
        <dbReference type="ARBA" id="ARBA00001933"/>
    </source>
</evidence>
<dbReference type="Gene3D" id="3.90.1150.10">
    <property type="entry name" value="Aspartate Aminotransferase, domain 1"/>
    <property type="match status" value="1"/>
</dbReference>
<dbReference type="Gene3D" id="3.40.640.10">
    <property type="entry name" value="Type I PLP-dependent aspartate aminotransferase-like (Major domain)"/>
    <property type="match status" value="1"/>
</dbReference>
<dbReference type="GO" id="GO:0031071">
    <property type="term" value="F:cysteine desulfurase activity"/>
    <property type="evidence" value="ECO:0007669"/>
    <property type="project" value="UniProtKB-EC"/>
</dbReference>
<dbReference type="InterPro" id="IPR015421">
    <property type="entry name" value="PyrdxlP-dep_Trfase_major"/>
</dbReference>
<dbReference type="PANTHER" id="PTHR11601">
    <property type="entry name" value="CYSTEINE DESULFURYLASE FAMILY MEMBER"/>
    <property type="match status" value="1"/>
</dbReference>
<keyword evidence="6" id="KW-0663">Pyridoxal phosphate</keyword>
<dbReference type="EC" id="2.8.1.7" evidence="3"/>
<evidence type="ECO:0000313" key="12">
    <source>
        <dbReference type="EMBL" id="OGE81120.1"/>
    </source>
</evidence>
<dbReference type="SUPFAM" id="SSF53383">
    <property type="entry name" value="PLP-dependent transferases"/>
    <property type="match status" value="1"/>
</dbReference>
<dbReference type="InterPro" id="IPR015424">
    <property type="entry name" value="PyrdxlP-dep_Trfase"/>
</dbReference>
<evidence type="ECO:0000313" key="13">
    <source>
        <dbReference type="Proteomes" id="UP000178892"/>
    </source>
</evidence>
<dbReference type="InterPro" id="IPR020578">
    <property type="entry name" value="Aminotrans_V_PyrdxlP_BS"/>
</dbReference>
<keyword evidence="8" id="KW-0411">Iron-sulfur</keyword>
<evidence type="ECO:0000256" key="4">
    <source>
        <dbReference type="ARBA" id="ARBA00022679"/>
    </source>
</evidence>
<dbReference type="PANTHER" id="PTHR11601:SF34">
    <property type="entry name" value="CYSTEINE DESULFURASE"/>
    <property type="match status" value="1"/>
</dbReference>
<dbReference type="EMBL" id="MFEL01000010">
    <property type="protein sequence ID" value="OGE81120.1"/>
    <property type="molecule type" value="Genomic_DNA"/>
</dbReference>
<dbReference type="InterPro" id="IPR015422">
    <property type="entry name" value="PyrdxlP-dep_Trfase_small"/>
</dbReference>
<comment type="cofactor">
    <cofactor evidence="1 10">
        <name>pyridoxal 5'-phosphate</name>
        <dbReference type="ChEBI" id="CHEBI:597326"/>
    </cofactor>
</comment>
<evidence type="ECO:0000256" key="6">
    <source>
        <dbReference type="ARBA" id="ARBA00022898"/>
    </source>
</evidence>
<reference evidence="12 13" key="1">
    <citation type="journal article" date="2016" name="Nat. Commun.">
        <title>Thousands of microbial genomes shed light on interconnected biogeochemical processes in an aquifer system.</title>
        <authorList>
            <person name="Anantharaman K."/>
            <person name="Brown C.T."/>
            <person name="Hug L.A."/>
            <person name="Sharon I."/>
            <person name="Castelle C.J."/>
            <person name="Probst A.J."/>
            <person name="Thomas B.C."/>
            <person name="Singh A."/>
            <person name="Wilkins M.J."/>
            <person name="Karaoz U."/>
            <person name="Brodie E.L."/>
            <person name="Williams K.H."/>
            <person name="Hubbard S.S."/>
            <person name="Banfield J.F."/>
        </authorList>
    </citation>
    <scope>NUCLEOTIDE SEQUENCE [LARGE SCALE GENOMIC DNA]</scope>
</reference>
<evidence type="ECO:0000256" key="5">
    <source>
        <dbReference type="ARBA" id="ARBA00022723"/>
    </source>
</evidence>
<dbReference type="PIRSF" id="PIRSF005572">
    <property type="entry name" value="NifS"/>
    <property type="match status" value="1"/>
</dbReference>
<evidence type="ECO:0000256" key="3">
    <source>
        <dbReference type="ARBA" id="ARBA00012239"/>
    </source>
</evidence>
<dbReference type="STRING" id="1817825.A2720_01095"/>
<dbReference type="PROSITE" id="PS00595">
    <property type="entry name" value="AA_TRANSFER_CLASS_5"/>
    <property type="match status" value="1"/>
</dbReference>
<name>A0A1F5NUU4_9BACT</name>
<evidence type="ECO:0000256" key="8">
    <source>
        <dbReference type="ARBA" id="ARBA00023014"/>
    </source>
</evidence>
<comment type="caution">
    <text evidence="12">The sequence shown here is derived from an EMBL/GenBank/DDBJ whole genome shotgun (WGS) entry which is preliminary data.</text>
</comment>
<evidence type="ECO:0000256" key="9">
    <source>
        <dbReference type="ARBA" id="ARBA00050776"/>
    </source>
</evidence>
<keyword evidence="7" id="KW-0408">Iron</keyword>
<evidence type="ECO:0000259" key="11">
    <source>
        <dbReference type="Pfam" id="PF00266"/>
    </source>
</evidence>
<keyword evidence="4" id="KW-0808">Transferase</keyword>
<dbReference type="GO" id="GO:0051536">
    <property type="term" value="F:iron-sulfur cluster binding"/>
    <property type="evidence" value="ECO:0007669"/>
    <property type="project" value="UniProtKB-KW"/>
</dbReference>
<dbReference type="InterPro" id="IPR016454">
    <property type="entry name" value="Cysteine_dSase"/>
</dbReference>
<comment type="catalytic activity">
    <reaction evidence="9">
        <text>(sulfur carrier)-H + L-cysteine = (sulfur carrier)-SH + L-alanine</text>
        <dbReference type="Rhea" id="RHEA:43892"/>
        <dbReference type="Rhea" id="RHEA-COMP:14737"/>
        <dbReference type="Rhea" id="RHEA-COMP:14739"/>
        <dbReference type="ChEBI" id="CHEBI:29917"/>
        <dbReference type="ChEBI" id="CHEBI:35235"/>
        <dbReference type="ChEBI" id="CHEBI:57972"/>
        <dbReference type="ChEBI" id="CHEBI:64428"/>
        <dbReference type="EC" id="2.8.1.7"/>
    </reaction>
</comment>
<dbReference type="AlphaFoldDB" id="A0A1F5NUU4"/>
<dbReference type="InterPro" id="IPR000192">
    <property type="entry name" value="Aminotrans_V_dom"/>
</dbReference>
<dbReference type="Gene3D" id="1.10.260.50">
    <property type="match status" value="1"/>
</dbReference>
<protein>
    <recommendedName>
        <fullName evidence="3">cysteine desulfurase</fullName>
        <ecNumber evidence="3">2.8.1.7</ecNumber>
    </recommendedName>
</protein>